<dbReference type="Pfam" id="PF01548">
    <property type="entry name" value="DEDD_Tnp_IS110"/>
    <property type="match status" value="1"/>
</dbReference>
<evidence type="ECO:0000259" key="2">
    <source>
        <dbReference type="Pfam" id="PF02371"/>
    </source>
</evidence>
<comment type="caution">
    <text evidence="3">The sequence shown here is derived from an EMBL/GenBank/DDBJ whole genome shotgun (WGS) entry which is preliminary data.</text>
</comment>
<feature type="domain" description="Transposase IS116/IS110/IS902 C-terminal" evidence="2">
    <location>
        <begin position="237"/>
        <end position="317"/>
    </location>
</feature>
<dbReference type="PANTHER" id="PTHR33055">
    <property type="entry name" value="TRANSPOSASE FOR INSERTION SEQUENCE ELEMENT IS1111A"/>
    <property type="match status" value="1"/>
</dbReference>
<protein>
    <submittedName>
        <fullName evidence="3">IS110 family transposase</fullName>
    </submittedName>
</protein>
<reference evidence="3 4" key="1">
    <citation type="submission" date="2021-03" db="EMBL/GenBank/DDBJ databases">
        <title>Succinivibrio sp. nov. isolated from feces of cow.</title>
        <authorList>
            <person name="Choi J.-Y."/>
        </authorList>
    </citation>
    <scope>NUCLEOTIDE SEQUENCE [LARGE SCALE GENOMIC DNA]</scope>
    <source>
        <strain evidence="3 4">AGMB01872</strain>
    </source>
</reference>
<organism evidence="3 4">
    <name type="scientific">Succinivibrio faecicola</name>
    <dbReference type="NCBI Taxonomy" id="2820300"/>
    <lineage>
        <taxon>Bacteria</taxon>
        <taxon>Pseudomonadati</taxon>
        <taxon>Pseudomonadota</taxon>
        <taxon>Gammaproteobacteria</taxon>
        <taxon>Aeromonadales</taxon>
        <taxon>Succinivibrionaceae</taxon>
        <taxon>Succinivibrio</taxon>
    </lineage>
</organism>
<evidence type="ECO:0000259" key="1">
    <source>
        <dbReference type="Pfam" id="PF01548"/>
    </source>
</evidence>
<sequence>MDLPKLSFYELKSLRMYAKQNGFVIGVDLASRVFQICYADLKTGQLVNRSISRSEFENMITDSQFGKCVFGIEACGQCNFWGRFINENGHICRVIPPANISSFGNLRDKSDSIDAVKIFKATFSPSVPESILKDEAAQALATLFAHRAMLMKARIQLENSFRSASYEMGFISARGLEAILQSSKELLSQLDSQHKRRSFKAYKLISTDCYTIIRCIREKIDKIDLFLKKFAMNNRMCKHFMTIDGVGPIVAAALYSAMNGNPKMFKNGRKFAGFLGLVPKVTGTGGKIIVTCVRKGGATHYKQLVYIAAVALISRFRRTKATEESSLLKKLDKAKIKRKIVLSVANRISRIAWALAYYDMDFDIEKCKFLS</sequence>
<dbReference type="InterPro" id="IPR002525">
    <property type="entry name" value="Transp_IS110-like_N"/>
</dbReference>
<dbReference type="Proteomes" id="UP000731465">
    <property type="component" value="Unassembled WGS sequence"/>
</dbReference>
<dbReference type="EMBL" id="JAGFNY010000014">
    <property type="protein sequence ID" value="MBW7570311.1"/>
    <property type="molecule type" value="Genomic_DNA"/>
</dbReference>
<gene>
    <name evidence="3" type="ORF">J5V48_05315</name>
</gene>
<dbReference type="NCBIfam" id="NF033542">
    <property type="entry name" value="transpos_IS110"/>
    <property type="match status" value="1"/>
</dbReference>
<dbReference type="Pfam" id="PF02371">
    <property type="entry name" value="Transposase_20"/>
    <property type="match status" value="1"/>
</dbReference>
<accession>A0ABS7DG74</accession>
<dbReference type="RefSeq" id="WP_219937534.1">
    <property type="nucleotide sequence ID" value="NZ_JAGFNY010000014.1"/>
</dbReference>
<feature type="domain" description="Transposase IS110-like N-terminal" evidence="1">
    <location>
        <begin position="25"/>
        <end position="163"/>
    </location>
</feature>
<dbReference type="InterPro" id="IPR003346">
    <property type="entry name" value="Transposase_20"/>
</dbReference>
<name>A0ABS7DG74_9GAMM</name>
<dbReference type="PANTHER" id="PTHR33055:SF3">
    <property type="entry name" value="PUTATIVE TRANSPOSASE FOR IS117-RELATED"/>
    <property type="match status" value="1"/>
</dbReference>
<proteinExistence type="predicted"/>
<keyword evidence="4" id="KW-1185">Reference proteome</keyword>
<evidence type="ECO:0000313" key="4">
    <source>
        <dbReference type="Proteomes" id="UP000731465"/>
    </source>
</evidence>
<dbReference type="InterPro" id="IPR047650">
    <property type="entry name" value="Transpos_IS110"/>
</dbReference>
<evidence type="ECO:0000313" key="3">
    <source>
        <dbReference type="EMBL" id="MBW7570311.1"/>
    </source>
</evidence>